<name>A0AB38IER2_BIFLL</name>
<comment type="caution">
    <text evidence="3">The sequence shown here is derived from an EMBL/GenBank/DDBJ whole genome shotgun (WGS) entry which is preliminary data.</text>
</comment>
<dbReference type="GO" id="GO:0003677">
    <property type="term" value="F:DNA binding"/>
    <property type="evidence" value="ECO:0007669"/>
    <property type="project" value="UniProtKB-KW"/>
</dbReference>
<keyword evidence="1" id="KW-0238">DNA-binding</keyword>
<protein>
    <recommendedName>
        <fullName evidence="2">Cas12f1-like TNB domain-containing protein</fullName>
    </recommendedName>
</protein>
<gene>
    <name evidence="3" type="ORF">MCC10043_1181</name>
</gene>
<evidence type="ECO:0000313" key="3">
    <source>
        <dbReference type="EMBL" id="TCE40782.1"/>
    </source>
</evidence>
<reference evidence="3 4" key="1">
    <citation type="journal article" date="2018" name="Sci. Rep.">
        <title>Genomic diversity and distribution of Bifidobacterium longum subsp. longum across the human lifespan.</title>
        <authorList>
            <person name="Odamaki T."/>
            <person name="Bottacini F."/>
            <person name="Kato K."/>
            <person name="Mitsuyama E."/>
            <person name="Yoshida K."/>
            <person name="Horigome A."/>
            <person name="Xiao J.Z."/>
            <person name="van Sinderen D."/>
        </authorList>
    </citation>
    <scope>NUCLEOTIDE SEQUENCE [LARGE SCALE GENOMIC DNA]</scope>
    <source>
        <strain evidence="3 4">MCC10043</strain>
    </source>
</reference>
<dbReference type="InterPro" id="IPR010095">
    <property type="entry name" value="Cas12f1-like_TNB"/>
</dbReference>
<accession>A0AB38IER2</accession>
<evidence type="ECO:0000259" key="2">
    <source>
        <dbReference type="Pfam" id="PF07282"/>
    </source>
</evidence>
<proteinExistence type="predicted"/>
<organism evidence="3 4">
    <name type="scientific">Bifidobacterium longum subsp. longum</name>
    <dbReference type="NCBI Taxonomy" id="1679"/>
    <lineage>
        <taxon>Bacteria</taxon>
        <taxon>Bacillati</taxon>
        <taxon>Actinomycetota</taxon>
        <taxon>Actinomycetes</taxon>
        <taxon>Bifidobacteriales</taxon>
        <taxon>Bifidobacteriaceae</taxon>
        <taxon>Bifidobacterium</taxon>
    </lineage>
</organism>
<dbReference type="EMBL" id="SHQU01000024">
    <property type="protein sequence ID" value="TCE40782.1"/>
    <property type="molecule type" value="Genomic_DNA"/>
</dbReference>
<dbReference type="Pfam" id="PF07282">
    <property type="entry name" value="Cas12f1-like_TNB"/>
    <property type="match status" value="1"/>
</dbReference>
<sequence>MMNTYDWWVAKLRAIRHSKPPEPPMRVRLHEAGHAVAGHRFGYVQQGIMLREDDTGETSQQYATGMDDDMSVRLQTEIIISMTGFAVTLEYPEYKTDALRIGGDVQAELVNAAIIHRIDPGLGSADEIMDTLWVRARLVDKLSYKAEWYGRTLVQVDRFYPSSKLCHDCGHKYKGLRLSEREWVCERCGIPHDRDVNAALNIRDEALRLSREKA</sequence>
<evidence type="ECO:0000313" key="4">
    <source>
        <dbReference type="Proteomes" id="UP000292260"/>
    </source>
</evidence>
<dbReference type="Proteomes" id="UP000292260">
    <property type="component" value="Unassembled WGS sequence"/>
</dbReference>
<dbReference type="AlphaFoldDB" id="A0AB38IER2"/>
<dbReference type="RefSeq" id="WP_131211899.1">
    <property type="nucleotide sequence ID" value="NZ_SHQU01000024.1"/>
</dbReference>
<evidence type="ECO:0000256" key="1">
    <source>
        <dbReference type="ARBA" id="ARBA00023125"/>
    </source>
</evidence>
<feature type="domain" description="Cas12f1-like TNB" evidence="2">
    <location>
        <begin position="137"/>
        <end position="202"/>
    </location>
</feature>